<sequence length="93" mass="10778">MPGCPRINRSSLYAAMLNAWPPVKPQFSVTLASLHMFRSRELKMSLFRVKRSLSKPFLIFLSHSRPRCRPRRAEWRGWLRAGGAATRWPIRGA</sequence>
<dbReference type="AlphaFoldDB" id="A0A5B7GZI9"/>
<gene>
    <name evidence="1" type="ORF">E2C01_056925</name>
</gene>
<dbReference type="EMBL" id="VSRR010020101">
    <property type="protein sequence ID" value="MPC62835.1"/>
    <property type="molecule type" value="Genomic_DNA"/>
</dbReference>
<organism evidence="1 2">
    <name type="scientific">Portunus trituberculatus</name>
    <name type="common">Swimming crab</name>
    <name type="synonym">Neptunus trituberculatus</name>
    <dbReference type="NCBI Taxonomy" id="210409"/>
    <lineage>
        <taxon>Eukaryota</taxon>
        <taxon>Metazoa</taxon>
        <taxon>Ecdysozoa</taxon>
        <taxon>Arthropoda</taxon>
        <taxon>Crustacea</taxon>
        <taxon>Multicrustacea</taxon>
        <taxon>Malacostraca</taxon>
        <taxon>Eumalacostraca</taxon>
        <taxon>Eucarida</taxon>
        <taxon>Decapoda</taxon>
        <taxon>Pleocyemata</taxon>
        <taxon>Brachyura</taxon>
        <taxon>Eubrachyura</taxon>
        <taxon>Portunoidea</taxon>
        <taxon>Portunidae</taxon>
        <taxon>Portuninae</taxon>
        <taxon>Portunus</taxon>
    </lineage>
</organism>
<evidence type="ECO:0000313" key="2">
    <source>
        <dbReference type="Proteomes" id="UP000324222"/>
    </source>
</evidence>
<evidence type="ECO:0000313" key="1">
    <source>
        <dbReference type="EMBL" id="MPC62835.1"/>
    </source>
</evidence>
<proteinExistence type="predicted"/>
<name>A0A5B7GZI9_PORTR</name>
<accession>A0A5B7GZI9</accession>
<keyword evidence="2" id="KW-1185">Reference proteome</keyword>
<comment type="caution">
    <text evidence="1">The sequence shown here is derived from an EMBL/GenBank/DDBJ whole genome shotgun (WGS) entry which is preliminary data.</text>
</comment>
<protein>
    <submittedName>
        <fullName evidence="1">Uncharacterized protein</fullName>
    </submittedName>
</protein>
<reference evidence="1 2" key="1">
    <citation type="submission" date="2019-05" db="EMBL/GenBank/DDBJ databases">
        <title>Another draft genome of Portunus trituberculatus and its Hox gene families provides insights of decapod evolution.</title>
        <authorList>
            <person name="Jeong J.-H."/>
            <person name="Song I."/>
            <person name="Kim S."/>
            <person name="Choi T."/>
            <person name="Kim D."/>
            <person name="Ryu S."/>
            <person name="Kim W."/>
        </authorList>
    </citation>
    <scope>NUCLEOTIDE SEQUENCE [LARGE SCALE GENOMIC DNA]</scope>
    <source>
        <tissue evidence="1">Muscle</tissue>
    </source>
</reference>
<dbReference type="Proteomes" id="UP000324222">
    <property type="component" value="Unassembled WGS sequence"/>
</dbReference>